<dbReference type="Gene3D" id="1.10.150.690">
    <property type="entry name" value="DUF2063"/>
    <property type="match status" value="1"/>
</dbReference>
<dbReference type="GO" id="GO:0003677">
    <property type="term" value="F:DNA binding"/>
    <property type="evidence" value="ECO:0007669"/>
    <property type="project" value="UniProtKB-KW"/>
</dbReference>
<protein>
    <submittedName>
        <fullName evidence="2">DNA-binding domain-containing protein</fullName>
    </submittedName>
</protein>
<dbReference type="InterPro" id="IPR044922">
    <property type="entry name" value="DUF2063_N_sf"/>
</dbReference>
<name>A0ABV6PXD0_9BURK</name>
<organism evidence="2 3">
    <name type="scientific">Ottowia pentelensis</name>
    <dbReference type="NCBI Taxonomy" id="511108"/>
    <lineage>
        <taxon>Bacteria</taxon>
        <taxon>Pseudomonadati</taxon>
        <taxon>Pseudomonadota</taxon>
        <taxon>Betaproteobacteria</taxon>
        <taxon>Burkholderiales</taxon>
        <taxon>Comamonadaceae</taxon>
        <taxon>Ottowia</taxon>
    </lineage>
</organism>
<dbReference type="EMBL" id="JBHLTN010000044">
    <property type="protein sequence ID" value="MFC0594516.1"/>
    <property type="molecule type" value="Genomic_DNA"/>
</dbReference>
<reference evidence="2 3" key="1">
    <citation type="submission" date="2024-09" db="EMBL/GenBank/DDBJ databases">
        <authorList>
            <person name="Sun Q."/>
            <person name="Mori K."/>
        </authorList>
    </citation>
    <scope>NUCLEOTIDE SEQUENCE [LARGE SCALE GENOMIC DNA]</scope>
    <source>
        <strain evidence="2 3">NCAIM B.02336</strain>
    </source>
</reference>
<proteinExistence type="predicted"/>
<feature type="domain" description="Putative DNA-binding" evidence="1">
    <location>
        <begin position="7"/>
        <end position="97"/>
    </location>
</feature>
<accession>A0ABV6PXD0</accession>
<comment type="caution">
    <text evidence="2">The sequence shown here is derived from an EMBL/GenBank/DDBJ whole genome shotgun (WGS) entry which is preliminary data.</text>
</comment>
<dbReference type="Proteomes" id="UP001589834">
    <property type="component" value="Unassembled WGS sequence"/>
</dbReference>
<evidence type="ECO:0000259" key="1">
    <source>
        <dbReference type="Pfam" id="PF09836"/>
    </source>
</evidence>
<keyword evidence="3" id="KW-1185">Reference proteome</keyword>
<dbReference type="Pfam" id="PF09836">
    <property type="entry name" value="DUF2063"/>
    <property type="match status" value="1"/>
</dbReference>
<keyword evidence="2" id="KW-0238">DNA-binding</keyword>
<gene>
    <name evidence="2" type="ORF">ACFFGG_18350</name>
</gene>
<dbReference type="RefSeq" id="WP_377485291.1">
    <property type="nucleotide sequence ID" value="NZ_JBHLTN010000044.1"/>
</dbReference>
<evidence type="ECO:0000313" key="3">
    <source>
        <dbReference type="Proteomes" id="UP001589834"/>
    </source>
</evidence>
<evidence type="ECO:0000313" key="2">
    <source>
        <dbReference type="EMBL" id="MFC0594516.1"/>
    </source>
</evidence>
<sequence length="257" mass="27337">MPWPEYSAAFAPGLTDPQCPAPADVVAHGGKGVVRRYNVYRNNVTVSLIQALADIYPAVQRITGAEFFRAMARFHVRATPPTSPLLFEYGRDFPAFIAAYEYAQALPWLADVACIERAWLDAYHAADRPALDAGALAAIDPARLMALRFAPHPAARIVRSRHPAITFFTMNQAEGVPAPLHAHDAEDALITRPGPDVIVSRLPAGGAVFLTRLLAGDPLGAATAAAFDEAPSFDLGANLAGMISAGVFTTLQPGEPA</sequence>
<dbReference type="InterPro" id="IPR018640">
    <property type="entry name" value="DUF2063"/>
</dbReference>